<sequence>MALEAIVYPQDPCGYGCKDLYTLLGFLGSEGAATGLHVNAREHSSPTGDPYSTPKACTAGDQAPQVRGFSSMESPALVGPESTTNNRRKRQRTRSSRNKEELENQRMTHITLERNRRKQMNDYLSVLKSLMPPSYVQRGDQASIIGGAINFVKELEQLLQSIEVNKRTTTSQQLDNNADHPSPLPFAEFFTFPQFSTRSTQRQNIPSSVPSSEHNKQEESEAADIEVSMMESHANVKILSKKRPRQLLKLVTALQSLRFSILHLNVTTADLMVLYTISLKVEEGCHLNTVEEIAAAVNQMLRTIQVEAAFS</sequence>
<evidence type="ECO:0000256" key="4">
    <source>
        <dbReference type="ARBA" id="ARBA00023163"/>
    </source>
</evidence>
<feature type="compositionally biased region" description="Polar residues" evidence="6">
    <location>
        <begin position="200"/>
        <end position="212"/>
    </location>
</feature>
<dbReference type="PANTHER" id="PTHR11969:SF82">
    <property type="entry name" value="TRANSCRIPTION FACTOR BHLH96"/>
    <property type="match status" value="1"/>
</dbReference>
<evidence type="ECO:0000256" key="5">
    <source>
        <dbReference type="ARBA" id="ARBA00023242"/>
    </source>
</evidence>
<comment type="caution">
    <text evidence="9">The sequence shown here is derived from an EMBL/GenBank/DDBJ whole genome shotgun (WGS) entry which is preliminary data.</text>
</comment>
<feature type="domain" description="ACT" evidence="8">
    <location>
        <begin position="235"/>
        <end position="311"/>
    </location>
</feature>
<evidence type="ECO:0008006" key="11">
    <source>
        <dbReference type="Google" id="ProtNLM"/>
    </source>
</evidence>
<dbReference type="GO" id="GO:0000978">
    <property type="term" value="F:RNA polymerase II cis-regulatory region sequence-specific DNA binding"/>
    <property type="evidence" value="ECO:0007669"/>
    <property type="project" value="TreeGrafter"/>
</dbReference>
<dbReference type="Pfam" id="PF22754">
    <property type="entry name" value="bHLH-TF_ACT-like_plant"/>
    <property type="match status" value="1"/>
</dbReference>
<keyword evidence="3" id="KW-0238">DNA-binding</keyword>
<feature type="region of interest" description="Disordered" evidence="6">
    <location>
        <begin position="40"/>
        <end position="105"/>
    </location>
</feature>
<evidence type="ECO:0000313" key="9">
    <source>
        <dbReference type="EMBL" id="GKV33638.1"/>
    </source>
</evidence>
<gene>
    <name evidence="9" type="ORF">SLEP1_g42118</name>
</gene>
<dbReference type="EMBL" id="BPVZ01000101">
    <property type="protein sequence ID" value="GKV33638.1"/>
    <property type="molecule type" value="Genomic_DNA"/>
</dbReference>
<dbReference type="SUPFAM" id="SSF47459">
    <property type="entry name" value="HLH, helix-loop-helix DNA-binding domain"/>
    <property type="match status" value="1"/>
</dbReference>
<evidence type="ECO:0000259" key="7">
    <source>
        <dbReference type="PROSITE" id="PS50888"/>
    </source>
</evidence>
<evidence type="ECO:0000313" key="10">
    <source>
        <dbReference type="Proteomes" id="UP001054252"/>
    </source>
</evidence>
<feature type="domain" description="BHLH" evidence="7">
    <location>
        <begin position="104"/>
        <end position="155"/>
    </location>
</feature>
<dbReference type="InterPro" id="IPR054502">
    <property type="entry name" value="bHLH-TF_ACT-like_plant"/>
</dbReference>
<dbReference type="InterPro" id="IPR011598">
    <property type="entry name" value="bHLH_dom"/>
</dbReference>
<dbReference type="AlphaFoldDB" id="A0AAV5L8R2"/>
<evidence type="ECO:0000256" key="1">
    <source>
        <dbReference type="ARBA" id="ARBA00004123"/>
    </source>
</evidence>
<feature type="region of interest" description="Disordered" evidence="6">
    <location>
        <begin position="200"/>
        <end position="221"/>
    </location>
</feature>
<dbReference type="Proteomes" id="UP001054252">
    <property type="component" value="Unassembled WGS sequence"/>
</dbReference>
<keyword evidence="2" id="KW-0805">Transcription regulation</keyword>
<dbReference type="GO" id="GO:0000981">
    <property type="term" value="F:DNA-binding transcription factor activity, RNA polymerase II-specific"/>
    <property type="evidence" value="ECO:0007669"/>
    <property type="project" value="TreeGrafter"/>
</dbReference>
<dbReference type="InterPro" id="IPR002912">
    <property type="entry name" value="ACT_dom"/>
</dbReference>
<dbReference type="Pfam" id="PF00010">
    <property type="entry name" value="HLH"/>
    <property type="match status" value="1"/>
</dbReference>
<feature type="compositionally biased region" description="Basic residues" evidence="6">
    <location>
        <begin position="86"/>
        <end position="96"/>
    </location>
</feature>
<keyword evidence="10" id="KW-1185">Reference proteome</keyword>
<proteinExistence type="predicted"/>
<name>A0AAV5L8R2_9ROSI</name>
<comment type="subcellular location">
    <subcellularLocation>
        <location evidence="1">Nucleus</location>
    </subcellularLocation>
</comment>
<evidence type="ECO:0000256" key="6">
    <source>
        <dbReference type="SAM" id="MobiDB-lite"/>
    </source>
</evidence>
<dbReference type="GO" id="GO:0005634">
    <property type="term" value="C:nucleus"/>
    <property type="evidence" value="ECO:0007669"/>
    <property type="project" value="UniProtKB-SubCell"/>
</dbReference>
<reference evidence="9 10" key="1">
    <citation type="journal article" date="2021" name="Commun. Biol.">
        <title>The genome of Shorea leprosula (Dipterocarpaceae) highlights the ecological relevance of drought in aseasonal tropical rainforests.</title>
        <authorList>
            <person name="Ng K.K.S."/>
            <person name="Kobayashi M.J."/>
            <person name="Fawcett J.A."/>
            <person name="Hatakeyama M."/>
            <person name="Paape T."/>
            <person name="Ng C.H."/>
            <person name="Ang C.C."/>
            <person name="Tnah L.H."/>
            <person name="Lee C.T."/>
            <person name="Nishiyama T."/>
            <person name="Sese J."/>
            <person name="O'Brien M.J."/>
            <person name="Copetti D."/>
            <person name="Mohd Noor M.I."/>
            <person name="Ong R.C."/>
            <person name="Putra M."/>
            <person name="Sireger I.Z."/>
            <person name="Indrioko S."/>
            <person name="Kosugi Y."/>
            <person name="Izuno A."/>
            <person name="Isagi Y."/>
            <person name="Lee S.L."/>
            <person name="Shimizu K.K."/>
        </authorList>
    </citation>
    <scope>NUCLEOTIDE SEQUENCE [LARGE SCALE GENOMIC DNA]</scope>
    <source>
        <strain evidence="9">214</strain>
    </source>
</reference>
<evidence type="ECO:0000256" key="3">
    <source>
        <dbReference type="ARBA" id="ARBA00023125"/>
    </source>
</evidence>
<keyword evidence="4" id="KW-0804">Transcription</keyword>
<dbReference type="PROSITE" id="PS51671">
    <property type="entry name" value="ACT"/>
    <property type="match status" value="1"/>
</dbReference>
<keyword evidence="5" id="KW-0539">Nucleus</keyword>
<evidence type="ECO:0000256" key="2">
    <source>
        <dbReference type="ARBA" id="ARBA00023015"/>
    </source>
</evidence>
<dbReference type="PROSITE" id="PS50888">
    <property type="entry name" value="BHLH"/>
    <property type="match status" value="1"/>
</dbReference>
<accession>A0AAV5L8R2</accession>
<organism evidence="9 10">
    <name type="scientific">Rubroshorea leprosula</name>
    <dbReference type="NCBI Taxonomy" id="152421"/>
    <lineage>
        <taxon>Eukaryota</taxon>
        <taxon>Viridiplantae</taxon>
        <taxon>Streptophyta</taxon>
        <taxon>Embryophyta</taxon>
        <taxon>Tracheophyta</taxon>
        <taxon>Spermatophyta</taxon>
        <taxon>Magnoliopsida</taxon>
        <taxon>eudicotyledons</taxon>
        <taxon>Gunneridae</taxon>
        <taxon>Pentapetalae</taxon>
        <taxon>rosids</taxon>
        <taxon>malvids</taxon>
        <taxon>Malvales</taxon>
        <taxon>Dipterocarpaceae</taxon>
        <taxon>Rubroshorea</taxon>
    </lineage>
</organism>
<dbReference type="PANTHER" id="PTHR11969">
    <property type="entry name" value="MAX DIMERIZATION, MAD"/>
    <property type="match status" value="1"/>
</dbReference>
<protein>
    <recommendedName>
        <fullName evidence="11">BHLH transcription factor</fullName>
    </recommendedName>
</protein>
<dbReference type="GO" id="GO:0046983">
    <property type="term" value="F:protein dimerization activity"/>
    <property type="evidence" value="ECO:0007669"/>
    <property type="project" value="InterPro"/>
</dbReference>
<dbReference type="Gene3D" id="4.10.280.10">
    <property type="entry name" value="Helix-loop-helix DNA-binding domain"/>
    <property type="match status" value="1"/>
</dbReference>
<evidence type="ECO:0000259" key="8">
    <source>
        <dbReference type="PROSITE" id="PS51671"/>
    </source>
</evidence>
<dbReference type="SMART" id="SM00353">
    <property type="entry name" value="HLH"/>
    <property type="match status" value="1"/>
</dbReference>
<dbReference type="InterPro" id="IPR036638">
    <property type="entry name" value="HLH_DNA-bd_sf"/>
</dbReference>